<evidence type="ECO:0000313" key="1">
    <source>
        <dbReference type="EMBL" id="EMC95465.1"/>
    </source>
</evidence>
<name>M2N9H6_BAUPA</name>
<evidence type="ECO:0000313" key="2">
    <source>
        <dbReference type="Proteomes" id="UP000011761"/>
    </source>
</evidence>
<gene>
    <name evidence="1" type="ORF">BAUCODRAFT_35445</name>
</gene>
<dbReference type="Proteomes" id="UP000011761">
    <property type="component" value="Unassembled WGS sequence"/>
</dbReference>
<feature type="non-terminal residue" evidence="1">
    <location>
        <position position="130"/>
    </location>
</feature>
<dbReference type="AlphaFoldDB" id="M2N9H6"/>
<dbReference type="RefSeq" id="XP_007677480.1">
    <property type="nucleotide sequence ID" value="XM_007679290.1"/>
</dbReference>
<keyword evidence="2" id="KW-1185">Reference proteome</keyword>
<dbReference type="KEGG" id="bcom:BAUCODRAFT_35445"/>
<reference evidence="1 2" key="1">
    <citation type="journal article" date="2012" name="PLoS Pathog.">
        <title>Diverse lifestyles and strategies of plant pathogenesis encoded in the genomes of eighteen Dothideomycetes fungi.</title>
        <authorList>
            <person name="Ohm R.A."/>
            <person name="Feau N."/>
            <person name="Henrissat B."/>
            <person name="Schoch C.L."/>
            <person name="Horwitz B.A."/>
            <person name="Barry K.W."/>
            <person name="Condon B.J."/>
            <person name="Copeland A.C."/>
            <person name="Dhillon B."/>
            <person name="Glaser F."/>
            <person name="Hesse C.N."/>
            <person name="Kosti I."/>
            <person name="LaButti K."/>
            <person name="Lindquist E.A."/>
            <person name="Lucas S."/>
            <person name="Salamov A.A."/>
            <person name="Bradshaw R.E."/>
            <person name="Ciuffetti L."/>
            <person name="Hamelin R.C."/>
            <person name="Kema G.H.J."/>
            <person name="Lawrence C."/>
            <person name="Scott J.A."/>
            <person name="Spatafora J.W."/>
            <person name="Turgeon B.G."/>
            <person name="de Wit P.J.G.M."/>
            <person name="Zhong S."/>
            <person name="Goodwin S.B."/>
            <person name="Grigoriev I.V."/>
        </authorList>
    </citation>
    <scope>NUCLEOTIDE SEQUENCE [LARGE SCALE GENOMIC DNA]</scope>
    <source>
        <strain evidence="1 2">UAMH 10762</strain>
    </source>
</reference>
<dbReference type="EMBL" id="KB445557">
    <property type="protein sequence ID" value="EMC95465.1"/>
    <property type="molecule type" value="Genomic_DNA"/>
</dbReference>
<proteinExistence type="predicted"/>
<sequence>MQDRMLAVLDELLANKFDPANDASLVRELCRDDLPDTADVKRRIISRVWKQAVNIYTNTTRYRAFHEAVSKIHQFDNGIAQRLAQQIKGMGYMYKCQRCGKEFTYPGDIGPKAWCPLCGVKNDTVKLGAL</sequence>
<protein>
    <submittedName>
        <fullName evidence="1">Uncharacterized protein</fullName>
    </submittedName>
</protein>
<organism evidence="1 2">
    <name type="scientific">Baudoinia panamericana (strain UAMH 10762)</name>
    <name type="common">Angels' share fungus</name>
    <name type="synonym">Baudoinia compniacensis (strain UAMH 10762)</name>
    <dbReference type="NCBI Taxonomy" id="717646"/>
    <lineage>
        <taxon>Eukaryota</taxon>
        <taxon>Fungi</taxon>
        <taxon>Dikarya</taxon>
        <taxon>Ascomycota</taxon>
        <taxon>Pezizomycotina</taxon>
        <taxon>Dothideomycetes</taxon>
        <taxon>Dothideomycetidae</taxon>
        <taxon>Mycosphaerellales</taxon>
        <taxon>Teratosphaeriaceae</taxon>
        <taxon>Baudoinia</taxon>
    </lineage>
</organism>
<accession>M2N9H6</accession>
<dbReference type="GeneID" id="19112699"/>
<dbReference type="HOGENOM" id="CLU_1943067_0_0_1"/>